<dbReference type="InterPro" id="IPR005021">
    <property type="entry name" value="Terminase_largesu-like"/>
</dbReference>
<proteinExistence type="predicted"/>
<evidence type="ECO:0000259" key="1">
    <source>
        <dbReference type="Pfam" id="PF20441"/>
    </source>
</evidence>
<dbReference type="GO" id="GO:0004519">
    <property type="term" value="F:endonuclease activity"/>
    <property type="evidence" value="ECO:0007669"/>
    <property type="project" value="InterPro"/>
</dbReference>
<dbReference type="PANTHER" id="PTHR41287">
    <property type="match status" value="1"/>
</dbReference>
<dbReference type="InterPro" id="IPR046462">
    <property type="entry name" value="TerL_nuclease"/>
</dbReference>
<protein>
    <submittedName>
        <fullName evidence="2">Phage terminase small subunit P27 family</fullName>
    </submittedName>
</protein>
<dbReference type="AlphaFoldDB" id="A0A5V4ZE74"/>
<sequence>TNSGHDKTSVCYDYHEYGRKVAEGSVEDDSFFSFICSLDEGEDPFKDEACWKKANPSLGHTFTERYLREQVTQARGIPSKESMVRRLNFCQWVDADNPWIGSDVWMSHERDFDPEELQGEECYGGLDLSGTRDLTSLALYFPKQKKLLVEFWTPKDTLAERAKTDRVPYDVWEKGGHIHTTPGKAVKYGFVAVRIAELTMQFDIKAVAFDQYRIKYLEPELEEASVSVPLIPHGQGYYKAKDSGLWMPHSIELFEGLIDDDDFTIKTNPCLRWNAASAVTEADQKENRIFAKKKSTGRIDGLVSSAMAIGAAEDYEPEDEGDISDFFNNPVFM</sequence>
<organism evidence="2">
    <name type="scientific">Salmonella enterica</name>
    <name type="common">Salmonella choleraesuis</name>
    <dbReference type="NCBI Taxonomy" id="28901"/>
    <lineage>
        <taxon>Bacteria</taxon>
        <taxon>Pseudomonadati</taxon>
        <taxon>Pseudomonadota</taxon>
        <taxon>Gammaproteobacteria</taxon>
        <taxon>Enterobacterales</taxon>
        <taxon>Enterobacteriaceae</taxon>
        <taxon>Salmonella</taxon>
    </lineage>
</organism>
<gene>
    <name evidence="2" type="ORF">CWK15_25635</name>
</gene>
<dbReference type="PANTHER" id="PTHR41287:SF1">
    <property type="entry name" value="PROTEIN YMFN"/>
    <property type="match status" value="1"/>
</dbReference>
<reference evidence="2" key="1">
    <citation type="submission" date="2018-07" db="EMBL/GenBank/DDBJ databases">
        <authorList>
            <consortium name="PulseNet: The National Subtyping Network for Foodborne Disease Surveillance"/>
            <person name="Tarr C.L."/>
            <person name="Trees E."/>
            <person name="Katz L.S."/>
            <person name="Carleton-Romer H.A."/>
            <person name="Stroika S."/>
            <person name="Kucerova Z."/>
            <person name="Roache K.F."/>
            <person name="Sabol A.L."/>
            <person name="Besser J."/>
            <person name="Gerner-Smidt P."/>
        </authorList>
    </citation>
    <scope>NUCLEOTIDE SEQUENCE</scope>
    <source>
        <strain evidence="2">PNUSAS029138</strain>
    </source>
</reference>
<dbReference type="Pfam" id="PF20441">
    <property type="entry name" value="TerL_nuclease"/>
    <property type="match status" value="1"/>
</dbReference>
<comment type="caution">
    <text evidence="2">The sequence shown here is derived from an EMBL/GenBank/DDBJ whole genome shotgun (WGS) entry which is preliminary data.</text>
</comment>
<accession>A0A5V4ZE74</accession>
<feature type="domain" description="Terminase large subunit-like endonuclease" evidence="1">
    <location>
        <begin position="26"/>
        <end position="314"/>
    </location>
</feature>
<evidence type="ECO:0000313" key="2">
    <source>
        <dbReference type="EMBL" id="EBU3914707.1"/>
    </source>
</evidence>
<name>A0A5V4ZE74_SALER</name>
<feature type="non-terminal residue" evidence="2">
    <location>
        <position position="1"/>
    </location>
</feature>
<dbReference type="EMBL" id="AAHBYH010000053">
    <property type="protein sequence ID" value="EBU3914707.1"/>
    <property type="molecule type" value="Genomic_DNA"/>
</dbReference>